<dbReference type="RefSeq" id="WP_106892104.1">
    <property type="nucleotide sequence ID" value="NZ_CP027860.1"/>
</dbReference>
<keyword evidence="8" id="KW-1185">Reference proteome</keyword>
<dbReference type="KEGG" id="xba:C7S18_13720"/>
<accession>A0A2P1PTL3</accession>
<name>A0A2P1PTL3_9GAMM</name>
<keyword evidence="3" id="KW-0418">Kinase</keyword>
<evidence type="ECO:0000259" key="6">
    <source>
        <dbReference type="PROSITE" id="PS50011"/>
    </source>
</evidence>
<dbReference type="Gene3D" id="1.10.510.10">
    <property type="entry name" value="Transferase(Phosphotransferase) domain 1"/>
    <property type="match status" value="1"/>
</dbReference>
<dbReference type="AlphaFoldDB" id="A0A2P1PTL3"/>
<evidence type="ECO:0000256" key="5">
    <source>
        <dbReference type="PROSITE-ProRule" id="PRU10141"/>
    </source>
</evidence>
<dbReference type="Proteomes" id="UP000241074">
    <property type="component" value="Chromosome"/>
</dbReference>
<proteinExistence type="predicted"/>
<keyword evidence="1" id="KW-0808">Transferase</keyword>
<evidence type="ECO:0000313" key="7">
    <source>
        <dbReference type="EMBL" id="AVP98184.1"/>
    </source>
</evidence>
<feature type="domain" description="Protein kinase" evidence="6">
    <location>
        <begin position="73"/>
        <end position="342"/>
    </location>
</feature>
<dbReference type="SUPFAM" id="SSF56112">
    <property type="entry name" value="Protein kinase-like (PK-like)"/>
    <property type="match status" value="1"/>
</dbReference>
<dbReference type="InterPro" id="IPR000719">
    <property type="entry name" value="Prot_kinase_dom"/>
</dbReference>
<dbReference type="Gene3D" id="3.30.200.20">
    <property type="entry name" value="Phosphorylase Kinase, domain 1"/>
    <property type="match status" value="1"/>
</dbReference>
<dbReference type="InterPro" id="IPR008271">
    <property type="entry name" value="Ser/Thr_kinase_AS"/>
</dbReference>
<dbReference type="PANTHER" id="PTHR43289">
    <property type="entry name" value="MITOGEN-ACTIVATED PROTEIN KINASE KINASE KINASE 20-RELATED"/>
    <property type="match status" value="1"/>
</dbReference>
<dbReference type="GO" id="GO:0004674">
    <property type="term" value="F:protein serine/threonine kinase activity"/>
    <property type="evidence" value="ECO:0007669"/>
    <property type="project" value="TreeGrafter"/>
</dbReference>
<dbReference type="CDD" id="cd14014">
    <property type="entry name" value="STKc_PknB_like"/>
    <property type="match status" value="1"/>
</dbReference>
<dbReference type="PROSITE" id="PS50011">
    <property type="entry name" value="PROTEIN_KINASE_DOM"/>
    <property type="match status" value="1"/>
</dbReference>
<dbReference type="PROSITE" id="PS00107">
    <property type="entry name" value="PROTEIN_KINASE_ATP"/>
    <property type="match status" value="1"/>
</dbReference>
<evidence type="ECO:0000256" key="3">
    <source>
        <dbReference type="ARBA" id="ARBA00022777"/>
    </source>
</evidence>
<reference evidence="7 8" key="1">
    <citation type="submission" date="2018-03" db="EMBL/GenBank/DDBJ databases">
        <title>Ahniella affigens gen. nov., sp. nov., a gammaproteobacterium isolated from sandy soil near a stream.</title>
        <authorList>
            <person name="Ko Y."/>
            <person name="Kim J.-H."/>
        </authorList>
    </citation>
    <scope>NUCLEOTIDE SEQUENCE [LARGE SCALE GENOMIC DNA]</scope>
    <source>
        <strain evidence="7 8">D13</strain>
    </source>
</reference>
<dbReference type="InterPro" id="IPR017441">
    <property type="entry name" value="Protein_kinase_ATP_BS"/>
</dbReference>
<protein>
    <recommendedName>
        <fullName evidence="6">Protein kinase domain-containing protein</fullName>
    </recommendedName>
</protein>
<evidence type="ECO:0000256" key="2">
    <source>
        <dbReference type="ARBA" id="ARBA00022741"/>
    </source>
</evidence>
<feature type="binding site" evidence="5">
    <location>
        <position position="103"/>
    </location>
    <ligand>
        <name>ATP</name>
        <dbReference type="ChEBI" id="CHEBI:30616"/>
    </ligand>
</feature>
<reference evidence="7 8" key="2">
    <citation type="submission" date="2018-03" db="EMBL/GenBank/DDBJ databases">
        <authorList>
            <person name="Keele B.F."/>
        </authorList>
    </citation>
    <scope>NUCLEOTIDE SEQUENCE [LARGE SCALE GENOMIC DNA]</scope>
    <source>
        <strain evidence="7 8">D13</strain>
    </source>
</reference>
<evidence type="ECO:0000256" key="4">
    <source>
        <dbReference type="ARBA" id="ARBA00022840"/>
    </source>
</evidence>
<gene>
    <name evidence="7" type="ORF">C7S18_13720</name>
</gene>
<evidence type="ECO:0000313" key="8">
    <source>
        <dbReference type="Proteomes" id="UP000241074"/>
    </source>
</evidence>
<dbReference type="PANTHER" id="PTHR43289:SF34">
    <property type="entry name" value="SERINE_THREONINE-PROTEIN KINASE YBDM-RELATED"/>
    <property type="match status" value="1"/>
</dbReference>
<dbReference type="InterPro" id="IPR011009">
    <property type="entry name" value="Kinase-like_dom_sf"/>
</dbReference>
<dbReference type="EMBL" id="CP027860">
    <property type="protein sequence ID" value="AVP98184.1"/>
    <property type="molecule type" value="Genomic_DNA"/>
</dbReference>
<evidence type="ECO:0000256" key="1">
    <source>
        <dbReference type="ARBA" id="ARBA00022679"/>
    </source>
</evidence>
<dbReference type="GO" id="GO:0005524">
    <property type="term" value="F:ATP binding"/>
    <property type="evidence" value="ECO:0007669"/>
    <property type="project" value="UniProtKB-UniRule"/>
</dbReference>
<sequence>MKPSVLVLFREALDRPVAERAAFLAQAGADAAEVALVRDLLSALTASTLKTDTDAAPLAMRRAGSEGEQIGPFTLRAPLGTGGMGTVWLAERTDEFSQRVAIKWLYASTSAQARARFARERDVLARLEHPAIARIVDGGEDQGVPWYAMEFVDGETLLTYADGARMDLRGRLQLFLQLADAVQFAHQNFIVHRDLKPSNVLVNQQGVLKLLDFGIAKLLDGSEHLTELQSPMTVAYAAPEQIRGEAITAATDVYGLGLLLFELLTGQRPYRAHSSAEMLQRITATDVPVPSRLALSDSARPPVDRRQLRGDLDVIVLKALHREPSRRYESARALADDLRRYLAHQPIHARADSVYYRAGKFLRRNAAASGVIGALAIGLLGSAGWAFQKQQEALQNAQSARASSDFLLNRLTAASPWKDGATWTVRDLLKDTAQKVGPELADQPEARISLYRTLRDALAVERPSVDALFPAEQLVKELRNRDDFQGESEALYELLRVQMHQIERLDMAEPTLLLLESRIPELDPALARKVYRSRAYFENYRGVPKAALRAWMQLLPPELQHDYRFDPNATEFNAAQDAAAVSALIDLHRQNADLRNVIELLELLEWKGRFGARDDLPQQIGIVQSLVGSVSDLLPPDQGLALAEYLAAFGAKQFGAGSAMHEYIAMNRLLPLVRAGRFAECERIISEFQRESSEFPEESQLSIRRGYTGLALVAFNEGRPDKVQKALAQLDAFVKSVPGASEVDANRIEVTWLDAWARWRLGEPEGERNFLSVMQQSKELGADYLEGIGYYELARKAFEQGDVEKATSLVNTVDPDGTFVVLNPNHPLTELRKSLGLAESSQYSDRIEALHQATRWLIDTMSQQAPEAPRSTATQSSEH</sequence>
<dbReference type="Pfam" id="PF00069">
    <property type="entry name" value="Pkinase"/>
    <property type="match status" value="1"/>
</dbReference>
<dbReference type="PROSITE" id="PS00108">
    <property type="entry name" value="PROTEIN_KINASE_ST"/>
    <property type="match status" value="1"/>
</dbReference>
<organism evidence="7 8">
    <name type="scientific">Ahniella affigens</name>
    <dbReference type="NCBI Taxonomy" id="2021234"/>
    <lineage>
        <taxon>Bacteria</taxon>
        <taxon>Pseudomonadati</taxon>
        <taxon>Pseudomonadota</taxon>
        <taxon>Gammaproteobacteria</taxon>
        <taxon>Lysobacterales</taxon>
        <taxon>Rhodanobacteraceae</taxon>
        <taxon>Ahniella</taxon>
    </lineage>
</organism>
<keyword evidence="4 5" id="KW-0067">ATP-binding</keyword>
<dbReference type="OrthoDB" id="9783151at2"/>
<keyword evidence="2 5" id="KW-0547">Nucleotide-binding</keyword>
<dbReference type="SMART" id="SM00220">
    <property type="entry name" value="S_TKc"/>
    <property type="match status" value="1"/>
</dbReference>